<dbReference type="Proteomes" id="UP000642509">
    <property type="component" value="Unassembled WGS sequence"/>
</dbReference>
<keyword evidence="2" id="KW-1185">Reference proteome</keyword>
<dbReference type="EMBL" id="BMLQ01000012">
    <property type="protein sequence ID" value="GGO49583.1"/>
    <property type="molecule type" value="Genomic_DNA"/>
</dbReference>
<gene>
    <name evidence="1" type="ORF">GCM10010977_31810</name>
</gene>
<evidence type="ECO:0000313" key="1">
    <source>
        <dbReference type="EMBL" id="GGO49583.1"/>
    </source>
</evidence>
<proteinExistence type="predicted"/>
<name>A0ABQ2MCN9_9MICC</name>
<dbReference type="RefSeq" id="WP_188807138.1">
    <property type="nucleotide sequence ID" value="NZ_BAAAOU010000017.1"/>
</dbReference>
<reference evidence="2" key="1">
    <citation type="journal article" date="2019" name="Int. J. Syst. Evol. Microbiol.">
        <title>The Global Catalogue of Microorganisms (GCM) 10K type strain sequencing project: providing services to taxonomists for standard genome sequencing and annotation.</title>
        <authorList>
            <consortium name="The Broad Institute Genomics Platform"/>
            <consortium name="The Broad Institute Genome Sequencing Center for Infectious Disease"/>
            <person name="Wu L."/>
            <person name="Ma J."/>
        </authorList>
    </citation>
    <scope>NUCLEOTIDE SEQUENCE [LARGE SCALE GENOMIC DNA]</scope>
    <source>
        <strain evidence="2">CGMCC 1.7064</strain>
    </source>
</reference>
<sequence>MSVFGGGYSEDGSHIGSALVFGYRMDRGIVELAAESGSSEALERTTEVGAPSSFVEEVTVSVRMCLPWRGGPSAQ</sequence>
<protein>
    <submittedName>
        <fullName evidence="1">Uncharacterized protein</fullName>
    </submittedName>
</protein>
<evidence type="ECO:0000313" key="2">
    <source>
        <dbReference type="Proteomes" id="UP000642509"/>
    </source>
</evidence>
<comment type="caution">
    <text evidence="1">The sequence shown here is derived from an EMBL/GenBank/DDBJ whole genome shotgun (WGS) entry which is preliminary data.</text>
</comment>
<organism evidence="1 2">
    <name type="scientific">Citricoccus zhacaiensis</name>
    <dbReference type="NCBI Taxonomy" id="489142"/>
    <lineage>
        <taxon>Bacteria</taxon>
        <taxon>Bacillati</taxon>
        <taxon>Actinomycetota</taxon>
        <taxon>Actinomycetes</taxon>
        <taxon>Micrococcales</taxon>
        <taxon>Micrococcaceae</taxon>
        <taxon>Citricoccus</taxon>
    </lineage>
</organism>
<accession>A0ABQ2MCN9</accession>